<dbReference type="PROSITE" id="PS50113">
    <property type="entry name" value="PAC"/>
    <property type="match status" value="2"/>
</dbReference>
<dbReference type="InterPro" id="IPR052155">
    <property type="entry name" value="Biofilm_reg_signaling"/>
</dbReference>
<dbReference type="PANTHER" id="PTHR44757">
    <property type="entry name" value="DIGUANYLATE CYCLASE DGCP"/>
    <property type="match status" value="1"/>
</dbReference>
<proteinExistence type="predicted"/>
<dbReference type="OrthoDB" id="9759607at2"/>
<evidence type="ECO:0000259" key="3">
    <source>
        <dbReference type="PROSITE" id="PS50113"/>
    </source>
</evidence>
<feature type="domain" description="EAL" evidence="4">
    <location>
        <begin position="660"/>
        <end position="913"/>
    </location>
</feature>
<dbReference type="SMART" id="SM00086">
    <property type="entry name" value="PAC"/>
    <property type="match status" value="2"/>
</dbReference>
<accession>A0A2V3WGZ2</accession>
<dbReference type="InterPro" id="IPR000014">
    <property type="entry name" value="PAS"/>
</dbReference>
<keyword evidence="7" id="KW-1185">Reference proteome</keyword>
<dbReference type="Gene3D" id="3.20.20.450">
    <property type="entry name" value="EAL domain"/>
    <property type="match status" value="1"/>
</dbReference>
<dbReference type="InterPro" id="IPR000700">
    <property type="entry name" value="PAS-assoc_C"/>
</dbReference>
<name>A0A2V3WGZ2_9BACI</name>
<dbReference type="NCBIfam" id="TIGR00229">
    <property type="entry name" value="sensory_box"/>
    <property type="match status" value="1"/>
</dbReference>
<dbReference type="CDD" id="cd00130">
    <property type="entry name" value="PAS"/>
    <property type="match status" value="1"/>
</dbReference>
<dbReference type="InterPro" id="IPR043128">
    <property type="entry name" value="Rev_trsase/Diguanyl_cyclase"/>
</dbReference>
<dbReference type="SMART" id="SM00091">
    <property type="entry name" value="PAS"/>
    <property type="match status" value="2"/>
</dbReference>
<dbReference type="RefSeq" id="WP_110250588.1">
    <property type="nucleotide sequence ID" value="NZ_QJJR01000002.1"/>
</dbReference>
<dbReference type="FunFam" id="3.20.20.450:FF:000001">
    <property type="entry name" value="Cyclic di-GMP phosphodiesterase yahA"/>
    <property type="match status" value="1"/>
</dbReference>
<dbReference type="SMART" id="SM00267">
    <property type="entry name" value="GGDEF"/>
    <property type="match status" value="1"/>
</dbReference>
<evidence type="ECO:0000259" key="4">
    <source>
        <dbReference type="PROSITE" id="PS50883"/>
    </source>
</evidence>
<feature type="domain" description="GGDEF" evidence="5">
    <location>
        <begin position="523"/>
        <end position="652"/>
    </location>
</feature>
<dbReference type="Gene3D" id="3.30.70.270">
    <property type="match status" value="1"/>
</dbReference>
<keyword evidence="1" id="KW-0472">Membrane</keyword>
<dbReference type="Pfam" id="PF13426">
    <property type="entry name" value="PAS_9"/>
    <property type="match status" value="1"/>
</dbReference>
<dbReference type="SMART" id="SM00052">
    <property type="entry name" value="EAL"/>
    <property type="match status" value="1"/>
</dbReference>
<dbReference type="Proteomes" id="UP000247922">
    <property type="component" value="Unassembled WGS sequence"/>
</dbReference>
<feature type="domain" description="PAC" evidence="3">
    <location>
        <begin position="441"/>
        <end position="495"/>
    </location>
</feature>
<evidence type="ECO:0000313" key="7">
    <source>
        <dbReference type="Proteomes" id="UP000247922"/>
    </source>
</evidence>
<evidence type="ECO:0000313" key="6">
    <source>
        <dbReference type="EMBL" id="PXW92717.1"/>
    </source>
</evidence>
<dbReference type="Pfam" id="PF00563">
    <property type="entry name" value="EAL"/>
    <property type="match status" value="1"/>
</dbReference>
<dbReference type="InterPro" id="IPR035965">
    <property type="entry name" value="PAS-like_dom_sf"/>
</dbReference>
<protein>
    <submittedName>
        <fullName evidence="6">PAS domain S-box-containing protein</fullName>
    </submittedName>
</protein>
<dbReference type="SUPFAM" id="SSF55785">
    <property type="entry name" value="PYP-like sensor domain (PAS domain)"/>
    <property type="match status" value="2"/>
</dbReference>
<dbReference type="Pfam" id="PF00990">
    <property type="entry name" value="GGDEF"/>
    <property type="match status" value="1"/>
</dbReference>
<comment type="caution">
    <text evidence="6">The sequence shown here is derived from an EMBL/GenBank/DDBJ whole genome shotgun (WGS) entry which is preliminary data.</text>
</comment>
<dbReference type="AlphaFoldDB" id="A0A2V3WGZ2"/>
<dbReference type="InterPro" id="IPR029787">
    <property type="entry name" value="Nucleotide_cyclase"/>
</dbReference>
<feature type="domain" description="PAS" evidence="2">
    <location>
        <begin position="86"/>
        <end position="149"/>
    </location>
</feature>
<organism evidence="6 7">
    <name type="scientific">Streptohalobacillus salinus</name>
    <dbReference type="NCBI Taxonomy" id="621096"/>
    <lineage>
        <taxon>Bacteria</taxon>
        <taxon>Bacillati</taxon>
        <taxon>Bacillota</taxon>
        <taxon>Bacilli</taxon>
        <taxon>Bacillales</taxon>
        <taxon>Bacillaceae</taxon>
        <taxon>Streptohalobacillus</taxon>
    </lineage>
</organism>
<evidence type="ECO:0000259" key="2">
    <source>
        <dbReference type="PROSITE" id="PS50112"/>
    </source>
</evidence>
<dbReference type="InterPro" id="IPR035919">
    <property type="entry name" value="EAL_sf"/>
</dbReference>
<keyword evidence="1" id="KW-1133">Transmembrane helix</keyword>
<evidence type="ECO:0000256" key="1">
    <source>
        <dbReference type="SAM" id="Phobius"/>
    </source>
</evidence>
<dbReference type="Gene3D" id="3.30.450.20">
    <property type="entry name" value="PAS domain"/>
    <property type="match status" value="2"/>
</dbReference>
<dbReference type="SUPFAM" id="SSF55073">
    <property type="entry name" value="Nucleotide cyclase"/>
    <property type="match status" value="1"/>
</dbReference>
<dbReference type="InterPro" id="IPR001610">
    <property type="entry name" value="PAC"/>
</dbReference>
<dbReference type="PROSITE" id="PS50883">
    <property type="entry name" value="EAL"/>
    <property type="match status" value="1"/>
</dbReference>
<dbReference type="CDD" id="cd01948">
    <property type="entry name" value="EAL"/>
    <property type="match status" value="1"/>
</dbReference>
<dbReference type="PROSITE" id="PS50887">
    <property type="entry name" value="GGDEF"/>
    <property type="match status" value="1"/>
</dbReference>
<feature type="transmembrane region" description="Helical" evidence="1">
    <location>
        <begin position="6"/>
        <end position="28"/>
    </location>
</feature>
<evidence type="ECO:0000259" key="5">
    <source>
        <dbReference type="PROSITE" id="PS50887"/>
    </source>
</evidence>
<sequence length="919" mass="106434">MLKQALRITSIYLVLSVVWILFSDYIVLSRDFAFLSIPPQTLKGLTFVILTSGLIYILIDRFDEKQQALQNASAERNEALKKMTDQYETYKQVIEQMPSGVILIDPSKSNHPILYANNAFENITGHNKHDLIGKTARLIGHPTDNQEVEVFDEAISSGETLEITLPSYKKDGTFYWNYIKLSPVYNKAQELIYYMGILSDVTEHEEQRRLIQTQLDMFEHIFIHDQDKDLFTGLANMMARHLQADTTVMHWNDKSGLNVYASDRIPYQMRHLLESIPEDHPLMHQFINNQMTDQNSLIDRLTQELESQGFAYEEIWLSPIYSETKQHIIGMLIAYFQPGVTRLTSDYKAYQHYQSLIGVALQKTNYLDHIRESEQMYRLIADYSSDMVLLLNKDKKTEYYSPSFSQLSDQPMTYNLFMHRLSQQSKHEFHSFLTMVEQSNKPIEVELIIKNKCKQLSVIEVKGHTFIDENDQQEKILLNARDITDRKKFEDALNKSLYIDHLTQLPNRFRFKQLLEEKSQVHTRNSIVVCQFIALKNIRTLYSVAVVEEILKQVSERLETIESIQIIAKTNEDTFTCLVNIGRDRLSELIETTVESLSEPWLIDGLEIIIPVAAGASFYQEQPIDQWINEAEQALNEATQDKGRRYVIFSHDITEHQQRYLALQNDLYHAVTNEELVIYYQPIVDVSKTHIYGFEALLRWEHPSYGLVMPYEFIPIAEATGAIVEIGYWVIEQACKKIKQWEQENEDFSLSVNISYRQLEAAHFLERVEALLKAGNCPSDHLVFEITESILMKDIVTSNQVLTALKALGIRISVDDFGIGYSSLSYLKKFPVDILKIDRAFIKNIDEDNNDAAIVSAIMDMSRALALDVVAEGIETKKHLEWLTKFNCHYMQGYLYSRPVSEKDLPQVISDIRKFLITS</sequence>
<keyword evidence="1" id="KW-0812">Transmembrane</keyword>
<dbReference type="PROSITE" id="PS50112">
    <property type="entry name" value="PAS"/>
    <property type="match status" value="1"/>
</dbReference>
<dbReference type="SUPFAM" id="SSF141868">
    <property type="entry name" value="EAL domain-like"/>
    <property type="match status" value="1"/>
</dbReference>
<dbReference type="InterPro" id="IPR001633">
    <property type="entry name" value="EAL_dom"/>
</dbReference>
<dbReference type="EMBL" id="QJJR01000002">
    <property type="protein sequence ID" value="PXW92717.1"/>
    <property type="molecule type" value="Genomic_DNA"/>
</dbReference>
<dbReference type="PANTHER" id="PTHR44757:SF2">
    <property type="entry name" value="BIOFILM ARCHITECTURE MAINTENANCE PROTEIN MBAA"/>
    <property type="match status" value="1"/>
</dbReference>
<reference evidence="6 7" key="1">
    <citation type="submission" date="2018-05" db="EMBL/GenBank/DDBJ databases">
        <title>Genomic Encyclopedia of Type Strains, Phase IV (KMG-IV): sequencing the most valuable type-strain genomes for metagenomic binning, comparative biology and taxonomic classification.</title>
        <authorList>
            <person name="Goeker M."/>
        </authorList>
    </citation>
    <scope>NUCLEOTIDE SEQUENCE [LARGE SCALE GENOMIC DNA]</scope>
    <source>
        <strain evidence="6 7">DSM 22440</strain>
    </source>
</reference>
<feature type="domain" description="PAC" evidence="3">
    <location>
        <begin position="159"/>
        <end position="213"/>
    </location>
</feature>
<dbReference type="InterPro" id="IPR000160">
    <property type="entry name" value="GGDEF_dom"/>
</dbReference>
<gene>
    <name evidence="6" type="ORF">DES38_102301</name>
</gene>